<gene>
    <name evidence="1" type="primary">Acey_s0434.g1393</name>
    <name evidence="1" type="ORF">Y032_0434g1393</name>
</gene>
<protein>
    <recommendedName>
        <fullName evidence="3">DDE Tnp4 domain-containing protein</fullName>
    </recommendedName>
</protein>
<dbReference type="EMBL" id="JARK01000034">
    <property type="protein sequence ID" value="EYC45245.1"/>
    <property type="molecule type" value="Genomic_DNA"/>
</dbReference>
<name>A0A016WZZ8_9BILA</name>
<comment type="caution">
    <text evidence="1">The sequence shown here is derived from an EMBL/GenBank/DDBJ whole genome shotgun (WGS) entry which is preliminary data.</text>
</comment>
<accession>A0A016WZZ8</accession>
<dbReference type="OrthoDB" id="5863356at2759"/>
<dbReference type="Proteomes" id="UP000024635">
    <property type="component" value="Unassembled WGS sequence"/>
</dbReference>
<proteinExistence type="predicted"/>
<reference evidence="2" key="1">
    <citation type="journal article" date="2015" name="Nat. Genet.">
        <title>The genome and transcriptome of the zoonotic hookworm Ancylostoma ceylanicum identify infection-specific gene families.</title>
        <authorList>
            <person name="Schwarz E.M."/>
            <person name="Hu Y."/>
            <person name="Antoshechkin I."/>
            <person name="Miller M.M."/>
            <person name="Sternberg P.W."/>
            <person name="Aroian R.V."/>
        </authorList>
    </citation>
    <scope>NUCLEOTIDE SEQUENCE</scope>
    <source>
        <strain evidence="2">HY135</strain>
    </source>
</reference>
<dbReference type="AlphaFoldDB" id="A0A016WZZ8"/>
<evidence type="ECO:0000313" key="1">
    <source>
        <dbReference type="EMBL" id="EYC45245.1"/>
    </source>
</evidence>
<evidence type="ECO:0000313" key="2">
    <source>
        <dbReference type="Proteomes" id="UP000024635"/>
    </source>
</evidence>
<dbReference type="STRING" id="53326.A0A016WZZ8"/>
<evidence type="ECO:0008006" key="3">
    <source>
        <dbReference type="Google" id="ProtNLM"/>
    </source>
</evidence>
<keyword evidence="2" id="KW-1185">Reference proteome</keyword>
<sequence length="105" mass="12127">MYLRFTGHGSSYQSLSAEFSCGERTLSAVVDEVTEAIIKALFERAFPNLTREDFEDIARKTQVRYSYRRAIGFIDGKHVAIKRTPNDRVHLWHPHQAFRIPTKGD</sequence>
<organism evidence="1 2">
    <name type="scientific">Ancylostoma ceylanicum</name>
    <dbReference type="NCBI Taxonomy" id="53326"/>
    <lineage>
        <taxon>Eukaryota</taxon>
        <taxon>Metazoa</taxon>
        <taxon>Ecdysozoa</taxon>
        <taxon>Nematoda</taxon>
        <taxon>Chromadorea</taxon>
        <taxon>Rhabditida</taxon>
        <taxon>Rhabditina</taxon>
        <taxon>Rhabditomorpha</taxon>
        <taxon>Strongyloidea</taxon>
        <taxon>Ancylostomatidae</taxon>
        <taxon>Ancylostomatinae</taxon>
        <taxon>Ancylostoma</taxon>
    </lineage>
</organism>